<keyword evidence="3" id="KW-0540">Nuclease</keyword>
<dbReference type="Proteomes" id="UP001235303">
    <property type="component" value="Unassembled WGS sequence"/>
</dbReference>
<dbReference type="InterPro" id="IPR011335">
    <property type="entry name" value="Restrct_endonuc-II-like"/>
</dbReference>
<dbReference type="PANTHER" id="PTHR33352">
    <property type="entry name" value="SLR1095 PROTEIN"/>
    <property type="match status" value="1"/>
</dbReference>
<name>A0ABT7AT33_9CYAN</name>
<feature type="domain" description="Putative restriction endonuclease" evidence="2">
    <location>
        <begin position="12"/>
        <end position="162"/>
    </location>
</feature>
<dbReference type="EMBL" id="JAQOSP010000050">
    <property type="protein sequence ID" value="MDJ1169223.1"/>
    <property type="molecule type" value="Genomic_DNA"/>
</dbReference>
<proteinExistence type="predicted"/>
<dbReference type="Pfam" id="PF05685">
    <property type="entry name" value="Uma2"/>
    <property type="match status" value="1"/>
</dbReference>
<reference evidence="3 4" key="1">
    <citation type="submission" date="2023-01" db="EMBL/GenBank/DDBJ databases">
        <title>Novel diversity within Roseofilum (Cyanobacteria; Desertifilaceae) from marine benthic mats with descriptions of four novel species.</title>
        <authorList>
            <person name="Wang Y."/>
            <person name="Berthold D.E."/>
            <person name="Hu J."/>
            <person name="Lefler F.W."/>
            <person name="Laughinghouse H.D. IV."/>
        </authorList>
    </citation>
    <scope>NUCLEOTIDE SEQUENCE [LARGE SCALE GENOMIC DNA]</scope>
    <source>
        <strain evidence="3 4">BLCC-M154</strain>
    </source>
</reference>
<dbReference type="InterPro" id="IPR008538">
    <property type="entry name" value="Uma2"/>
</dbReference>
<keyword evidence="3" id="KW-0378">Hydrolase</keyword>
<keyword evidence="3" id="KW-0255">Endonuclease</keyword>
<dbReference type="InterPro" id="IPR012296">
    <property type="entry name" value="Nuclease_put_TT1808"/>
</dbReference>
<gene>
    <name evidence="3" type="ORF">PMG71_07280</name>
</gene>
<dbReference type="RefSeq" id="WP_283752984.1">
    <property type="nucleotide sequence ID" value="NZ_JAQOSP010000050.1"/>
</dbReference>
<evidence type="ECO:0000313" key="3">
    <source>
        <dbReference type="EMBL" id="MDJ1169223.1"/>
    </source>
</evidence>
<evidence type="ECO:0000313" key="4">
    <source>
        <dbReference type="Proteomes" id="UP001235303"/>
    </source>
</evidence>
<dbReference type="Gene3D" id="3.90.1570.10">
    <property type="entry name" value="tt1808, chain A"/>
    <property type="match status" value="1"/>
</dbReference>
<feature type="region of interest" description="Disordered" evidence="1">
    <location>
        <begin position="215"/>
        <end position="257"/>
    </location>
</feature>
<evidence type="ECO:0000256" key="1">
    <source>
        <dbReference type="SAM" id="MobiDB-lite"/>
    </source>
</evidence>
<dbReference type="PANTHER" id="PTHR33352:SF3">
    <property type="entry name" value="SLR1612 PROTEIN"/>
    <property type="match status" value="1"/>
</dbReference>
<dbReference type="GO" id="GO:0004519">
    <property type="term" value="F:endonuclease activity"/>
    <property type="evidence" value="ECO:0007669"/>
    <property type="project" value="UniProtKB-KW"/>
</dbReference>
<evidence type="ECO:0000259" key="2">
    <source>
        <dbReference type="Pfam" id="PF05685"/>
    </source>
</evidence>
<sequence>MYDLPSEDPEEPGLPDQFHDLQPQLLDFTFDSPSYPTEQYLIAKDLNLYYDVNHTHWYKRPDWFLVLGTGRFNRQQDLRLSYVIWQEGISPFLVVELLSPGTEQEDLGQTLREVNKPPTKWQVYEQILRVPYYVIYDRYKNQFRAFHLEASGYKPLSLPDDKLWFEELQLGLGKWQGIYDRVDGLWLRWYDRQGNWIPTPMEKWEQERQRVEQERQRAEQERQRAEQESQRAEQESQRAEQESQRAQEAETALAQERQQREALLERLRAMGIDPDTLS</sequence>
<protein>
    <submittedName>
        <fullName evidence="3">Uma2 family endonuclease</fullName>
    </submittedName>
</protein>
<feature type="compositionally biased region" description="Basic and acidic residues" evidence="1">
    <location>
        <begin position="215"/>
        <end position="248"/>
    </location>
</feature>
<organism evidence="3 4">
    <name type="scientific">Roseofilum acuticapitatum BLCC-M154</name>
    <dbReference type="NCBI Taxonomy" id="3022444"/>
    <lineage>
        <taxon>Bacteria</taxon>
        <taxon>Bacillati</taxon>
        <taxon>Cyanobacteriota</taxon>
        <taxon>Cyanophyceae</taxon>
        <taxon>Desertifilales</taxon>
        <taxon>Desertifilaceae</taxon>
        <taxon>Roseofilum</taxon>
        <taxon>Roseofilum acuticapitatum</taxon>
    </lineage>
</organism>
<accession>A0ABT7AT33</accession>
<dbReference type="CDD" id="cd06260">
    <property type="entry name" value="DUF820-like"/>
    <property type="match status" value="1"/>
</dbReference>
<dbReference type="SUPFAM" id="SSF52980">
    <property type="entry name" value="Restriction endonuclease-like"/>
    <property type="match status" value="1"/>
</dbReference>
<comment type="caution">
    <text evidence="3">The sequence shown here is derived from an EMBL/GenBank/DDBJ whole genome shotgun (WGS) entry which is preliminary data.</text>
</comment>
<keyword evidence="4" id="KW-1185">Reference proteome</keyword>